<feature type="chain" id="PRO_5023120165" description="Saposin B-type domain-containing protein" evidence="1">
    <location>
        <begin position="19"/>
        <end position="89"/>
    </location>
</feature>
<protein>
    <recommendedName>
        <fullName evidence="4">Saposin B-type domain-containing protein</fullName>
    </recommendedName>
</protein>
<proteinExistence type="predicted"/>
<dbReference type="EMBL" id="FZQP02004444">
    <property type="protein sequence ID" value="VVC99990.1"/>
    <property type="molecule type" value="Genomic_DNA"/>
</dbReference>
<dbReference type="AlphaFoldDB" id="A0A5E4QQM4"/>
<gene>
    <name evidence="2" type="ORF">LSINAPIS_LOCUS10734</name>
</gene>
<sequence>MNKVILFIFCAVIATAYSKNVDAVEKPVQGIGLCLVEALQGILDCVQKNPPAEEPQNFSLCILKEWLDYQVSLRPFKCYKKIIIRTKTL</sequence>
<evidence type="ECO:0000313" key="3">
    <source>
        <dbReference type="Proteomes" id="UP000324832"/>
    </source>
</evidence>
<dbReference type="Proteomes" id="UP000324832">
    <property type="component" value="Unassembled WGS sequence"/>
</dbReference>
<accession>A0A5E4QQM4</accession>
<name>A0A5E4QQM4_9NEOP</name>
<organism evidence="2 3">
    <name type="scientific">Leptidea sinapis</name>
    <dbReference type="NCBI Taxonomy" id="189913"/>
    <lineage>
        <taxon>Eukaryota</taxon>
        <taxon>Metazoa</taxon>
        <taxon>Ecdysozoa</taxon>
        <taxon>Arthropoda</taxon>
        <taxon>Hexapoda</taxon>
        <taxon>Insecta</taxon>
        <taxon>Pterygota</taxon>
        <taxon>Neoptera</taxon>
        <taxon>Endopterygota</taxon>
        <taxon>Lepidoptera</taxon>
        <taxon>Glossata</taxon>
        <taxon>Ditrysia</taxon>
        <taxon>Papilionoidea</taxon>
        <taxon>Pieridae</taxon>
        <taxon>Dismorphiinae</taxon>
        <taxon>Leptidea</taxon>
    </lineage>
</organism>
<evidence type="ECO:0000313" key="2">
    <source>
        <dbReference type="EMBL" id="VVC99990.1"/>
    </source>
</evidence>
<evidence type="ECO:0000256" key="1">
    <source>
        <dbReference type="SAM" id="SignalP"/>
    </source>
</evidence>
<reference evidence="2 3" key="1">
    <citation type="submission" date="2017-07" db="EMBL/GenBank/DDBJ databases">
        <authorList>
            <person name="Talla V."/>
            <person name="Backstrom N."/>
        </authorList>
    </citation>
    <scope>NUCLEOTIDE SEQUENCE [LARGE SCALE GENOMIC DNA]</scope>
</reference>
<keyword evidence="1" id="KW-0732">Signal</keyword>
<evidence type="ECO:0008006" key="4">
    <source>
        <dbReference type="Google" id="ProtNLM"/>
    </source>
</evidence>
<keyword evidence="3" id="KW-1185">Reference proteome</keyword>
<feature type="signal peptide" evidence="1">
    <location>
        <begin position="1"/>
        <end position="18"/>
    </location>
</feature>